<organism evidence="7 8">
    <name type="scientific">Nocardioides plantarum</name>
    <dbReference type="NCBI Taxonomy" id="29299"/>
    <lineage>
        <taxon>Bacteria</taxon>
        <taxon>Bacillati</taxon>
        <taxon>Actinomycetota</taxon>
        <taxon>Actinomycetes</taxon>
        <taxon>Propionibacteriales</taxon>
        <taxon>Nocardioidaceae</taxon>
        <taxon>Nocardioides</taxon>
    </lineage>
</organism>
<evidence type="ECO:0000313" key="8">
    <source>
        <dbReference type="Proteomes" id="UP001589750"/>
    </source>
</evidence>
<evidence type="ECO:0000313" key="7">
    <source>
        <dbReference type="EMBL" id="MFB9314760.1"/>
    </source>
</evidence>
<keyword evidence="4 5" id="KW-0472">Membrane</keyword>
<accession>A0ABV5KFX9</accession>
<dbReference type="Proteomes" id="UP001589750">
    <property type="component" value="Unassembled WGS sequence"/>
</dbReference>
<dbReference type="EMBL" id="JBHMDG010000024">
    <property type="protein sequence ID" value="MFB9314760.1"/>
    <property type="molecule type" value="Genomic_DNA"/>
</dbReference>
<dbReference type="Gene3D" id="2.40.50.140">
    <property type="entry name" value="Nucleic acid-binding proteins"/>
    <property type="match status" value="1"/>
</dbReference>
<evidence type="ECO:0000256" key="5">
    <source>
        <dbReference type="SAM" id="Phobius"/>
    </source>
</evidence>
<dbReference type="PANTHER" id="PTHR33507">
    <property type="entry name" value="INNER MEMBRANE PROTEIN YBBJ"/>
    <property type="match status" value="1"/>
</dbReference>
<dbReference type="PANTHER" id="PTHR33507:SF3">
    <property type="entry name" value="INNER MEMBRANE PROTEIN YBBJ"/>
    <property type="match status" value="1"/>
</dbReference>
<name>A0ABV5KFX9_9ACTN</name>
<keyword evidence="2 5" id="KW-0812">Transmembrane</keyword>
<feature type="transmembrane region" description="Helical" evidence="5">
    <location>
        <begin position="51"/>
        <end position="69"/>
    </location>
</feature>
<evidence type="ECO:0000256" key="2">
    <source>
        <dbReference type="ARBA" id="ARBA00022692"/>
    </source>
</evidence>
<dbReference type="InterPro" id="IPR052165">
    <property type="entry name" value="Membrane_assoc_protease"/>
</dbReference>
<reference evidence="7 8" key="1">
    <citation type="submission" date="2024-09" db="EMBL/GenBank/DDBJ databases">
        <authorList>
            <person name="Sun Q."/>
            <person name="Mori K."/>
        </authorList>
    </citation>
    <scope>NUCLEOTIDE SEQUENCE [LARGE SCALE GENOMIC DNA]</scope>
    <source>
        <strain evidence="7 8">JCM 9626</strain>
    </source>
</reference>
<evidence type="ECO:0000256" key="1">
    <source>
        <dbReference type="ARBA" id="ARBA00004141"/>
    </source>
</evidence>
<keyword evidence="8" id="KW-1185">Reference proteome</keyword>
<comment type="subcellular location">
    <subcellularLocation>
        <location evidence="1">Membrane</location>
        <topology evidence="1">Multi-pass membrane protein</topology>
    </subcellularLocation>
</comment>
<evidence type="ECO:0000256" key="3">
    <source>
        <dbReference type="ARBA" id="ARBA00022989"/>
    </source>
</evidence>
<dbReference type="RefSeq" id="WP_140010669.1">
    <property type="nucleotide sequence ID" value="NZ_JBHMDG010000024.1"/>
</dbReference>
<feature type="transmembrane region" description="Helical" evidence="5">
    <location>
        <begin position="12"/>
        <end position="45"/>
    </location>
</feature>
<protein>
    <submittedName>
        <fullName evidence="7">NfeD family protein</fullName>
    </submittedName>
</protein>
<dbReference type="InterPro" id="IPR002810">
    <property type="entry name" value="NfeD-like_C"/>
</dbReference>
<evidence type="ECO:0000256" key="4">
    <source>
        <dbReference type="ARBA" id="ARBA00023136"/>
    </source>
</evidence>
<dbReference type="Pfam" id="PF01957">
    <property type="entry name" value="NfeD"/>
    <property type="match status" value="1"/>
</dbReference>
<gene>
    <name evidence="7" type="ORF">ACFFRI_17010</name>
</gene>
<comment type="caution">
    <text evidence="7">The sequence shown here is derived from an EMBL/GenBank/DDBJ whole genome shotgun (WGS) entry which is preliminary data.</text>
</comment>
<feature type="domain" description="NfeD-like C-terminal" evidence="6">
    <location>
        <begin position="89"/>
        <end position="147"/>
    </location>
</feature>
<dbReference type="SUPFAM" id="SSF141322">
    <property type="entry name" value="NfeD domain-like"/>
    <property type="match status" value="1"/>
</dbReference>
<proteinExistence type="predicted"/>
<dbReference type="InterPro" id="IPR012340">
    <property type="entry name" value="NA-bd_OB-fold"/>
</dbReference>
<sequence length="153" mass="16034">MDWLSDNLWSVWLTAAAILGVAELMSLDLVLVMLAVGAIAGAVVALVGAPLVLQLVVAGGAAAAMLLLVRPPVLKRLHTGPELRLGHGKLVGREAVVTERITAHETGRIRVGGEIWSATPYDDLTTIEAGETVEVLQIRGATARVHPIPSLEG</sequence>
<keyword evidence="3 5" id="KW-1133">Transmembrane helix</keyword>
<evidence type="ECO:0000259" key="6">
    <source>
        <dbReference type="Pfam" id="PF01957"/>
    </source>
</evidence>